<protein>
    <submittedName>
        <fullName evidence="3">Alpha/beta hydrolase</fullName>
    </submittedName>
</protein>
<evidence type="ECO:0000256" key="1">
    <source>
        <dbReference type="ARBA" id="ARBA00008645"/>
    </source>
</evidence>
<dbReference type="RefSeq" id="WP_190914330.1">
    <property type="nucleotide sequence ID" value="NZ_JACXIZ010000007.1"/>
</dbReference>
<evidence type="ECO:0000313" key="4">
    <source>
        <dbReference type="Proteomes" id="UP000621560"/>
    </source>
</evidence>
<dbReference type="SUPFAM" id="SSF53474">
    <property type="entry name" value="alpha/beta-Hydrolases"/>
    <property type="match status" value="1"/>
</dbReference>
<reference evidence="3" key="1">
    <citation type="submission" date="2020-09" db="EMBL/GenBank/DDBJ databases">
        <title>A novel bacterium of genus Paenibacillus, isolated from South China Sea.</title>
        <authorList>
            <person name="Huang H."/>
            <person name="Mo K."/>
            <person name="Hu Y."/>
        </authorList>
    </citation>
    <scope>NUCLEOTIDE SEQUENCE</scope>
    <source>
        <strain evidence="3">IB182496</strain>
    </source>
</reference>
<gene>
    <name evidence="3" type="ORF">IDH44_02440</name>
</gene>
<dbReference type="InterPro" id="IPR000073">
    <property type="entry name" value="AB_hydrolase_1"/>
</dbReference>
<dbReference type="PANTHER" id="PTHR43039">
    <property type="entry name" value="ESTERASE-RELATED"/>
    <property type="match status" value="1"/>
</dbReference>
<keyword evidence="4" id="KW-1185">Reference proteome</keyword>
<evidence type="ECO:0000259" key="2">
    <source>
        <dbReference type="Pfam" id="PF12697"/>
    </source>
</evidence>
<proteinExistence type="inferred from homology"/>
<name>A0A927GQR3_9BACL</name>
<dbReference type="InterPro" id="IPR029058">
    <property type="entry name" value="AB_hydrolase_fold"/>
</dbReference>
<feature type="domain" description="AB hydrolase-1" evidence="2">
    <location>
        <begin position="22"/>
        <end position="257"/>
    </location>
</feature>
<dbReference type="EMBL" id="JACXIZ010000007">
    <property type="protein sequence ID" value="MBD2844037.1"/>
    <property type="molecule type" value="Genomic_DNA"/>
</dbReference>
<dbReference type="Proteomes" id="UP000621560">
    <property type="component" value="Unassembled WGS sequence"/>
</dbReference>
<accession>A0A927GQR3</accession>
<dbReference type="Gene3D" id="3.40.50.1820">
    <property type="entry name" value="alpha/beta hydrolase"/>
    <property type="match status" value="1"/>
</dbReference>
<dbReference type="AlphaFoldDB" id="A0A927GQR3"/>
<dbReference type="Pfam" id="PF12697">
    <property type="entry name" value="Abhydrolase_6"/>
    <property type="match status" value="1"/>
</dbReference>
<sequence length="267" mass="29937">MNEVVLRRNNVNVTGAGEQTMLFAPGFGCDQNMWRFVAPAFEAEYRVVRFDYVGTGRSDKSAYTAERYQSLDGYVQDVLDICEALHIENAILVGHSVGAMVGLLASLRADCFRHLVLLGPSPRYINDGTDYIGGFEREDIEQLLELMERNHVDWADYLAPLVMGNPERPELARELGHSFCSLDPQIARQFARATFMSDNRADLARVTVPSLILQSSQDLITPLEVGAYVHDQLRGSELQFMEATGHCPHVSHPEETSRLIRTYLNAS</sequence>
<evidence type="ECO:0000313" key="3">
    <source>
        <dbReference type="EMBL" id="MBD2844037.1"/>
    </source>
</evidence>
<dbReference type="PRINTS" id="PR00111">
    <property type="entry name" value="ABHYDROLASE"/>
</dbReference>
<keyword evidence="3" id="KW-0378">Hydrolase</keyword>
<dbReference type="GO" id="GO:0016787">
    <property type="term" value="F:hydrolase activity"/>
    <property type="evidence" value="ECO:0007669"/>
    <property type="project" value="UniProtKB-KW"/>
</dbReference>
<comment type="caution">
    <text evidence="3">The sequence shown here is derived from an EMBL/GenBank/DDBJ whole genome shotgun (WGS) entry which is preliminary data.</text>
</comment>
<organism evidence="3 4">
    <name type="scientific">Paenibacillus sabuli</name>
    <dbReference type="NCBI Taxonomy" id="2772509"/>
    <lineage>
        <taxon>Bacteria</taxon>
        <taxon>Bacillati</taxon>
        <taxon>Bacillota</taxon>
        <taxon>Bacilli</taxon>
        <taxon>Bacillales</taxon>
        <taxon>Paenibacillaceae</taxon>
        <taxon>Paenibacillus</taxon>
    </lineage>
</organism>
<comment type="similarity">
    <text evidence="1">Belongs to the AB hydrolase superfamily.</text>
</comment>